<protein>
    <submittedName>
        <fullName evidence="1">Uncharacterized protein</fullName>
    </submittedName>
</protein>
<proteinExistence type="predicted"/>
<accession>E1QVL2</accession>
<dbReference type="PATRIC" id="fig|633147.7.peg.489"/>
<organism evidence="1 2">
    <name type="scientific">Olsenella uli (strain ATCC 49627 / DSM 7084 / CCUG 31166 / CIP 109912 / JCM 12494 / LMG 11480 / NCIMB 702895 / VPI D76D-27C)</name>
    <name type="common">Lactobacillus uli</name>
    <dbReference type="NCBI Taxonomy" id="633147"/>
    <lineage>
        <taxon>Bacteria</taxon>
        <taxon>Bacillati</taxon>
        <taxon>Actinomycetota</taxon>
        <taxon>Coriobacteriia</taxon>
        <taxon>Coriobacteriales</taxon>
        <taxon>Atopobiaceae</taxon>
        <taxon>Olsenella</taxon>
    </lineage>
</organism>
<dbReference type="KEGG" id="ols:Olsu_1055"/>
<dbReference type="EMBL" id="CP002106">
    <property type="protein sequence ID" value="ADK68165.1"/>
    <property type="molecule type" value="Genomic_DNA"/>
</dbReference>
<dbReference type="STRING" id="633147.Olsu_1055"/>
<keyword evidence="2" id="KW-1185">Reference proteome</keyword>
<dbReference type="OrthoDB" id="9923646at2"/>
<dbReference type="RefSeq" id="WP_013251917.1">
    <property type="nucleotide sequence ID" value="NC_014363.1"/>
</dbReference>
<sequence>MGNEIASSAEAASQKKAEILSSLDEYVSFEAQSAAGSSDGVPPADHDDRASRYQGALSRYASSLSRDADALEQIGLTFQEGDEAVARSLLGIGG</sequence>
<dbReference type="HOGENOM" id="CLU_2383306_0_0_11"/>
<dbReference type="GeneID" id="78512475"/>
<evidence type="ECO:0000313" key="1">
    <source>
        <dbReference type="EMBL" id="ADK68165.1"/>
    </source>
</evidence>
<dbReference type="Proteomes" id="UP000000333">
    <property type="component" value="Chromosome"/>
</dbReference>
<name>E1QVL2_OLSUV</name>
<evidence type="ECO:0000313" key="2">
    <source>
        <dbReference type="Proteomes" id="UP000000333"/>
    </source>
</evidence>
<reference evidence="1 2" key="1">
    <citation type="journal article" date="2010" name="Stand. Genomic Sci.">
        <title>Complete genome sequence of Olsenella uli type strain (VPI D76D-27C).</title>
        <authorList>
            <person name="Goker M."/>
            <person name="Held B."/>
            <person name="Lucas S."/>
            <person name="Nolan M."/>
            <person name="Yasawong M."/>
            <person name="Glavina Del Rio T."/>
            <person name="Tice H."/>
            <person name="Cheng J.F."/>
            <person name="Bruce D."/>
            <person name="Detter J.C."/>
            <person name="Tapia R."/>
            <person name="Han C."/>
            <person name="Goodwin L."/>
            <person name="Pitluck S."/>
            <person name="Liolios K."/>
            <person name="Ivanova N."/>
            <person name="Mavromatis K."/>
            <person name="Mikhailova N."/>
            <person name="Pati A."/>
            <person name="Chen A."/>
            <person name="Palaniappan K."/>
            <person name="Land M."/>
            <person name="Hauser L."/>
            <person name="Chang Y.J."/>
            <person name="Jeffries C.D."/>
            <person name="Rohde M."/>
            <person name="Sikorski J."/>
            <person name="Pukall R."/>
            <person name="Woyke T."/>
            <person name="Bristow J."/>
            <person name="Eisen J.A."/>
            <person name="Markowitz V."/>
            <person name="Hugenholtz P."/>
            <person name="Kyrpides N.C."/>
            <person name="Klenk H.P."/>
            <person name="Lapidus A."/>
        </authorList>
    </citation>
    <scope>NUCLEOTIDE SEQUENCE [LARGE SCALE GENOMIC DNA]</scope>
    <source>
        <strain evidence="2">ATCC 49627 / DSM 7084 / CIP 109912 / JCM 12494 / NCIMB 702895 / VPI D76D-27C</strain>
    </source>
</reference>
<gene>
    <name evidence="1" type="ordered locus">Olsu_1055</name>
</gene>
<dbReference type="AlphaFoldDB" id="E1QVL2"/>